<proteinExistence type="predicted"/>
<evidence type="ECO:0000313" key="1">
    <source>
        <dbReference type="EMBL" id="MFL0194822.1"/>
    </source>
</evidence>
<gene>
    <name evidence="1" type="ORF">ACJDU8_04430</name>
</gene>
<name>A0ABW8SGH8_9CLOT</name>
<dbReference type="EMBL" id="JBJHZX010000005">
    <property type="protein sequence ID" value="MFL0194822.1"/>
    <property type="molecule type" value="Genomic_DNA"/>
</dbReference>
<keyword evidence="2" id="KW-1185">Reference proteome</keyword>
<protein>
    <recommendedName>
        <fullName evidence="3">Phage protein</fullName>
    </recommendedName>
</protein>
<evidence type="ECO:0000313" key="2">
    <source>
        <dbReference type="Proteomes" id="UP001623660"/>
    </source>
</evidence>
<comment type="caution">
    <text evidence="1">The sequence shown here is derived from an EMBL/GenBank/DDBJ whole genome shotgun (WGS) entry which is preliminary data.</text>
</comment>
<reference evidence="1 2" key="1">
    <citation type="submission" date="2024-11" db="EMBL/GenBank/DDBJ databases">
        <authorList>
            <person name="Heng Y.C."/>
            <person name="Lim A.C.H."/>
            <person name="Lee J.K.Y."/>
            <person name="Kittelmann S."/>
        </authorList>
    </citation>
    <scope>NUCLEOTIDE SEQUENCE [LARGE SCALE GENOMIC DNA]</scope>
    <source>
        <strain evidence="1 2">WILCCON 0269</strain>
    </source>
</reference>
<evidence type="ECO:0008006" key="3">
    <source>
        <dbReference type="Google" id="ProtNLM"/>
    </source>
</evidence>
<sequence>MFNDTKVDILSGGFDKITEAYIDIQPYDKSIMFEDGIEINVTKRGFCDIIPLVNMESYIKFQDKLYKVMKIKTWSDYMELWLYECERDNT</sequence>
<dbReference type="RefSeq" id="WP_406790946.1">
    <property type="nucleotide sequence ID" value="NZ_JBJHZX010000005.1"/>
</dbReference>
<dbReference type="Proteomes" id="UP001623660">
    <property type="component" value="Unassembled WGS sequence"/>
</dbReference>
<accession>A0ABW8SGH8</accession>
<organism evidence="1 2">
    <name type="scientific">Candidatus Clostridium eludens</name>
    <dbReference type="NCBI Taxonomy" id="3381663"/>
    <lineage>
        <taxon>Bacteria</taxon>
        <taxon>Bacillati</taxon>
        <taxon>Bacillota</taxon>
        <taxon>Clostridia</taxon>
        <taxon>Eubacteriales</taxon>
        <taxon>Clostridiaceae</taxon>
        <taxon>Clostridium</taxon>
    </lineage>
</organism>